<dbReference type="Pfam" id="PF06101">
    <property type="entry name" value="Vps62"/>
    <property type="match status" value="1"/>
</dbReference>
<comment type="caution">
    <text evidence="3">The sequence shown here is derived from an EMBL/GenBank/DDBJ whole genome shotgun (WGS) entry which is preliminary data.</text>
</comment>
<accession>A0ABU9DSH1</accession>
<name>A0ABU9DSH1_9BACL</name>
<dbReference type="Gene3D" id="2.60.20.10">
    <property type="entry name" value="Crystallins"/>
    <property type="match status" value="1"/>
</dbReference>
<feature type="compositionally biased region" description="Polar residues" evidence="1">
    <location>
        <begin position="395"/>
        <end position="407"/>
    </location>
</feature>
<evidence type="ECO:0000256" key="1">
    <source>
        <dbReference type="SAM" id="MobiDB-lite"/>
    </source>
</evidence>
<proteinExistence type="predicted"/>
<reference evidence="3 4" key="1">
    <citation type="submission" date="2024-04" db="EMBL/GenBank/DDBJ databases">
        <title>draft genome sequnece of Paenibacillus filicis.</title>
        <authorList>
            <person name="Kim D.-U."/>
        </authorList>
    </citation>
    <scope>NUCLEOTIDE SEQUENCE [LARGE SCALE GENOMIC DNA]</scope>
    <source>
        <strain evidence="3 4">KACC14197</strain>
    </source>
</reference>
<keyword evidence="4" id="KW-1185">Reference proteome</keyword>
<dbReference type="Proteomes" id="UP001469365">
    <property type="component" value="Unassembled WGS sequence"/>
</dbReference>
<evidence type="ECO:0000313" key="3">
    <source>
        <dbReference type="EMBL" id="MEK8131010.1"/>
    </source>
</evidence>
<protein>
    <submittedName>
        <fullName evidence="3">Vps62-related protein</fullName>
    </submittedName>
</protein>
<feature type="signal peptide" evidence="2">
    <location>
        <begin position="1"/>
        <end position="28"/>
    </location>
</feature>
<dbReference type="PANTHER" id="PTHR48174">
    <property type="entry name" value="DUF946 FAMILY PROTEIN"/>
    <property type="match status" value="1"/>
</dbReference>
<feature type="chain" id="PRO_5047339042" evidence="2">
    <location>
        <begin position="29"/>
        <end position="407"/>
    </location>
</feature>
<dbReference type="InterPro" id="IPR009291">
    <property type="entry name" value="Vps62"/>
</dbReference>
<feature type="region of interest" description="Disordered" evidence="1">
    <location>
        <begin position="381"/>
        <end position="407"/>
    </location>
</feature>
<evidence type="ECO:0000256" key="2">
    <source>
        <dbReference type="SAM" id="SignalP"/>
    </source>
</evidence>
<organism evidence="3 4">
    <name type="scientific">Paenibacillus filicis</name>
    <dbReference type="NCBI Taxonomy" id="669464"/>
    <lineage>
        <taxon>Bacteria</taxon>
        <taxon>Bacillati</taxon>
        <taxon>Bacillota</taxon>
        <taxon>Bacilli</taxon>
        <taxon>Bacillales</taxon>
        <taxon>Paenibacillaceae</taxon>
        <taxon>Paenibacillus</taxon>
    </lineage>
</organism>
<dbReference type="SUPFAM" id="SSF49695">
    <property type="entry name" value="gamma-Crystallin-like"/>
    <property type="match status" value="1"/>
</dbReference>
<dbReference type="PANTHER" id="PTHR48174:SF5">
    <property type="entry name" value="VACUOLAR PROTEIN SORTING-ASSOCIATED PROTEIN 62"/>
    <property type="match status" value="1"/>
</dbReference>
<evidence type="ECO:0000313" key="4">
    <source>
        <dbReference type="Proteomes" id="UP001469365"/>
    </source>
</evidence>
<keyword evidence="2" id="KW-0732">Signal</keyword>
<sequence>MKCKRIQSISLSASILLSAFLVPQSSFAVDHLPVTVYKDAPYSGASQEFDVGSYNVGQLSTVGNDAISSIRVAPGYKVTLYKDANFSGSTKVLTSDQLYLDDFNDVTSSLKIEKISPIDATSVQVPNNTYNDASKNTLLQMYAPRIWMAQGETYFPSSVEFAQPHLQRYLNSSSGNYEYKTVQPLSSPSTKLPFFAGDLANAPVYAFWVEKEYNNIDLVYFQFSPYNLGKVVVGSEFGNHVGDWERITVRLAKFTDNNNLYVKPVNVYYGAHSFGTGYRWDEVTKVNGTHAVGYSALGSHGMWKDPGSHVYQNIVVAQLTDDCSAGTAWDTWNNMKNYEYFPSQSTGRGLNTSWPEWLNKDYTNPNSGSVYRWGNPSQGSLFGQPLLDNGPTGPQEKTSLTDGTKLD</sequence>
<dbReference type="RefSeq" id="WP_341418151.1">
    <property type="nucleotide sequence ID" value="NZ_JBBPCC010000018.1"/>
</dbReference>
<dbReference type="EMBL" id="JBBPCC010000018">
    <property type="protein sequence ID" value="MEK8131010.1"/>
    <property type="molecule type" value="Genomic_DNA"/>
</dbReference>
<gene>
    <name evidence="3" type="ORF">WMW72_24190</name>
</gene>
<dbReference type="InterPro" id="IPR011024">
    <property type="entry name" value="G_crystallin-like"/>
</dbReference>